<keyword evidence="7" id="KW-1185">Reference proteome</keyword>
<comment type="similarity">
    <text evidence="1 4">Belongs to the EMC2 family.</text>
</comment>
<evidence type="ECO:0000313" key="6">
    <source>
        <dbReference type="EMBL" id="CAH1108760.1"/>
    </source>
</evidence>
<dbReference type="EMBL" id="OV651815">
    <property type="protein sequence ID" value="CAH1108760.1"/>
    <property type="molecule type" value="Genomic_DNA"/>
</dbReference>
<evidence type="ECO:0000256" key="3">
    <source>
        <dbReference type="ARBA" id="ARBA00022803"/>
    </source>
</evidence>
<comment type="function">
    <text evidence="4">Part of the endoplasmic reticulum membrane protein complex (EMC) that enables the energy-independent insertion into endoplasmic reticulum membranes of newly synthesized membrane proteins.</text>
</comment>
<accession>A0A9P0CZS5</accession>
<evidence type="ECO:0000313" key="7">
    <source>
        <dbReference type="Proteomes" id="UP001153636"/>
    </source>
</evidence>
<gene>
    <name evidence="6" type="ORF">PSYICH_LOCUS9135</name>
</gene>
<keyword evidence="4" id="KW-0472">Membrane</keyword>
<comment type="subunit">
    <text evidence="4">Component of the ER membrane protein complex (EMC).</text>
</comment>
<name>A0A9P0CZS5_9CUCU</name>
<dbReference type="Gene3D" id="1.25.40.10">
    <property type="entry name" value="Tetratricopeptide repeat domain"/>
    <property type="match status" value="1"/>
</dbReference>
<evidence type="ECO:0000259" key="5">
    <source>
        <dbReference type="Pfam" id="PF22890"/>
    </source>
</evidence>
<dbReference type="OrthoDB" id="124397at2759"/>
<dbReference type="InterPro" id="IPR039856">
    <property type="entry name" value="EMC2-like"/>
</dbReference>
<keyword evidence="2" id="KW-0677">Repeat</keyword>
<feature type="domain" description="EMC2 TPR-like" evidence="5">
    <location>
        <begin position="83"/>
        <end position="190"/>
    </location>
</feature>
<dbReference type="PANTHER" id="PTHR12760">
    <property type="entry name" value="TETRATRICOPEPTIDE REPEAT PROTEIN"/>
    <property type="match status" value="1"/>
</dbReference>
<dbReference type="SUPFAM" id="SSF48452">
    <property type="entry name" value="TPR-like"/>
    <property type="match status" value="1"/>
</dbReference>
<comment type="subcellular location">
    <subcellularLocation>
        <location evidence="4">Endoplasmic reticulum membrane</location>
        <topology evidence="4">Peripheral membrane protein</topology>
        <orientation evidence="4">Cytoplasmic side</orientation>
    </subcellularLocation>
</comment>
<dbReference type="Proteomes" id="UP001153636">
    <property type="component" value="Chromosome 3"/>
</dbReference>
<organism evidence="6 7">
    <name type="scientific">Psylliodes chrysocephalus</name>
    <dbReference type="NCBI Taxonomy" id="3402493"/>
    <lineage>
        <taxon>Eukaryota</taxon>
        <taxon>Metazoa</taxon>
        <taxon>Ecdysozoa</taxon>
        <taxon>Arthropoda</taxon>
        <taxon>Hexapoda</taxon>
        <taxon>Insecta</taxon>
        <taxon>Pterygota</taxon>
        <taxon>Neoptera</taxon>
        <taxon>Endopterygota</taxon>
        <taxon>Coleoptera</taxon>
        <taxon>Polyphaga</taxon>
        <taxon>Cucujiformia</taxon>
        <taxon>Chrysomeloidea</taxon>
        <taxon>Chrysomelidae</taxon>
        <taxon>Galerucinae</taxon>
        <taxon>Alticini</taxon>
        <taxon>Psylliodes</taxon>
    </lineage>
</organism>
<evidence type="ECO:0000256" key="2">
    <source>
        <dbReference type="ARBA" id="ARBA00022737"/>
    </source>
</evidence>
<reference evidence="6" key="1">
    <citation type="submission" date="2022-01" db="EMBL/GenBank/DDBJ databases">
        <authorList>
            <person name="King R."/>
        </authorList>
    </citation>
    <scope>NUCLEOTIDE SEQUENCE</scope>
</reference>
<evidence type="ECO:0000256" key="1">
    <source>
        <dbReference type="ARBA" id="ARBA00010361"/>
    </source>
</evidence>
<keyword evidence="3" id="KW-0802">TPR repeat</keyword>
<protein>
    <recommendedName>
        <fullName evidence="4">ER membrane protein complex subunit 2</fullName>
    </recommendedName>
</protein>
<evidence type="ECO:0000256" key="4">
    <source>
        <dbReference type="RuleBase" id="RU367091"/>
    </source>
</evidence>
<dbReference type="InterPro" id="IPR055217">
    <property type="entry name" value="TPR_EMC2"/>
</dbReference>
<keyword evidence="4" id="KW-0256">Endoplasmic reticulum</keyword>
<proteinExistence type="inferred from homology"/>
<dbReference type="GO" id="GO:0072546">
    <property type="term" value="C:EMC complex"/>
    <property type="evidence" value="ECO:0007669"/>
    <property type="project" value="UniProtKB-UniRule"/>
</dbReference>
<sequence length="278" mass="32186">MGNFKKDLENLRQFRENNDRNSREVVQIWINSIGSNIDKLGKEKHVILEQVCIAALDCFQLKVAETCIKGLYNEFPNSCRVQILESMLYEADDNYNRALQILNNVIKHDGTNSSARKRKIAMCKALGRNTEAIKELTEYLKIFMADVEAWQELSELYISEFDYSKAAFCVEELILHNPHNHLLHQRYADIKYSQGGLENIEVARTYYYQSLKLNPKNMRALYGIYLTTSAMLNTQKVVTGKKKDAAQKILDWVLKEIKERYSENQVSDIEESLAALEI</sequence>
<dbReference type="Pfam" id="PF22890">
    <property type="entry name" value="TPR_EMC2"/>
    <property type="match status" value="1"/>
</dbReference>
<dbReference type="InterPro" id="IPR011990">
    <property type="entry name" value="TPR-like_helical_dom_sf"/>
</dbReference>
<dbReference type="AlphaFoldDB" id="A0A9P0CZS5"/>